<dbReference type="Proteomes" id="UP000885672">
    <property type="component" value="Unassembled WGS sequence"/>
</dbReference>
<evidence type="ECO:0000259" key="1">
    <source>
        <dbReference type="Pfam" id="PF12773"/>
    </source>
</evidence>
<feature type="domain" description="DZANK-type" evidence="1">
    <location>
        <begin position="3"/>
        <end position="56"/>
    </location>
</feature>
<dbReference type="AlphaFoldDB" id="A0A7V0T6A4"/>
<gene>
    <name evidence="2" type="ORF">ENN51_06800</name>
</gene>
<reference evidence="2" key="1">
    <citation type="journal article" date="2020" name="mSystems">
        <title>Genome- and Community-Level Interaction Insights into Carbon Utilization and Element Cycling Functions of Hydrothermarchaeota in Hydrothermal Sediment.</title>
        <authorList>
            <person name="Zhou Z."/>
            <person name="Liu Y."/>
            <person name="Xu W."/>
            <person name="Pan J."/>
            <person name="Luo Z.H."/>
            <person name="Li M."/>
        </authorList>
    </citation>
    <scope>NUCLEOTIDE SEQUENCE [LARGE SCALE GENOMIC DNA]</scope>
    <source>
        <strain evidence="2">SpSt-1182</strain>
    </source>
</reference>
<sequence length="71" mass="7336">MRCWQCGAQVPADEALCPECFADLEPDAAAADDEPVCCPGCGTRCDATDATCPACGCPLDDAGLPPEEDEE</sequence>
<organism evidence="2">
    <name type="scientific">candidate division WOR-3 bacterium</name>
    <dbReference type="NCBI Taxonomy" id="2052148"/>
    <lineage>
        <taxon>Bacteria</taxon>
        <taxon>Bacteria division WOR-3</taxon>
    </lineage>
</organism>
<dbReference type="EMBL" id="DSBX01000255">
    <property type="protein sequence ID" value="HDQ99974.1"/>
    <property type="molecule type" value="Genomic_DNA"/>
</dbReference>
<accession>A0A7V0T6A4</accession>
<comment type="caution">
    <text evidence="2">The sequence shown here is derived from an EMBL/GenBank/DDBJ whole genome shotgun (WGS) entry which is preliminary data.</text>
</comment>
<dbReference type="InterPro" id="IPR025874">
    <property type="entry name" value="DZR"/>
</dbReference>
<name>A0A7V0T6A4_UNCW3</name>
<proteinExistence type="predicted"/>
<evidence type="ECO:0000313" key="2">
    <source>
        <dbReference type="EMBL" id="HDQ99974.1"/>
    </source>
</evidence>
<dbReference type="Pfam" id="PF12773">
    <property type="entry name" value="DZR"/>
    <property type="match status" value="1"/>
</dbReference>
<protein>
    <submittedName>
        <fullName evidence="2">Zinc ribbon domain-containing protein</fullName>
    </submittedName>
</protein>